<dbReference type="InterPro" id="IPR013216">
    <property type="entry name" value="Methyltransf_11"/>
</dbReference>
<dbReference type="SUPFAM" id="SSF53335">
    <property type="entry name" value="S-adenosyl-L-methionine-dependent methyltransferases"/>
    <property type="match status" value="1"/>
</dbReference>
<reference evidence="2 3" key="1">
    <citation type="submission" date="2017-02" db="EMBL/GenBank/DDBJ databases">
        <title>The new phylogeny of genus Mycobacterium.</title>
        <authorList>
            <person name="Tortoli E."/>
            <person name="Trovato A."/>
            <person name="Cirillo D.M."/>
        </authorList>
    </citation>
    <scope>NUCLEOTIDE SEQUENCE [LARGE SCALE GENOMIC DNA]</scope>
    <source>
        <strain evidence="2 3">DSM 45578</strain>
    </source>
</reference>
<dbReference type="GO" id="GO:0008757">
    <property type="term" value="F:S-adenosylmethionine-dependent methyltransferase activity"/>
    <property type="evidence" value="ECO:0007669"/>
    <property type="project" value="InterPro"/>
</dbReference>
<gene>
    <name evidence="2" type="ORF">BST17_15730</name>
</gene>
<dbReference type="RefSeq" id="WP_083059635.1">
    <property type="nucleotide sequence ID" value="NZ_JACKVM010000014.1"/>
</dbReference>
<dbReference type="STRING" id="564198.BST17_15730"/>
<dbReference type="EMBL" id="MVHJ01000012">
    <property type="protein sequence ID" value="ORA03945.1"/>
    <property type="molecule type" value="Genomic_DNA"/>
</dbReference>
<feature type="domain" description="Methyltransferase type 11" evidence="1">
    <location>
        <begin position="53"/>
        <end position="146"/>
    </location>
</feature>
<dbReference type="Proteomes" id="UP000192366">
    <property type="component" value="Unassembled WGS sequence"/>
</dbReference>
<dbReference type="Gene3D" id="3.40.50.150">
    <property type="entry name" value="Vaccinia Virus protein VP39"/>
    <property type="match status" value="1"/>
</dbReference>
<dbReference type="Pfam" id="PF08241">
    <property type="entry name" value="Methyltransf_11"/>
    <property type="match status" value="1"/>
</dbReference>
<evidence type="ECO:0000313" key="3">
    <source>
        <dbReference type="Proteomes" id="UP000192366"/>
    </source>
</evidence>
<dbReference type="AlphaFoldDB" id="A0A1W9YV57"/>
<dbReference type="InterPro" id="IPR029063">
    <property type="entry name" value="SAM-dependent_MTases_sf"/>
</dbReference>
<evidence type="ECO:0000313" key="2">
    <source>
        <dbReference type="EMBL" id="ORA03945.1"/>
    </source>
</evidence>
<dbReference type="CDD" id="cd02440">
    <property type="entry name" value="AdoMet_MTases"/>
    <property type="match status" value="1"/>
</dbReference>
<keyword evidence="2" id="KW-0808">Transferase</keyword>
<dbReference type="GO" id="GO:0032259">
    <property type="term" value="P:methylation"/>
    <property type="evidence" value="ECO:0007669"/>
    <property type="project" value="UniProtKB-KW"/>
</dbReference>
<protein>
    <submittedName>
        <fullName evidence="2">SAM-dependent methyltransferase</fullName>
    </submittedName>
</protein>
<sequence length="200" mass="20784">MSEDAPAVNHHAEHPGFAGPTGAVFGLLFLLTGKRNAQVAVRAARVEAGDHVVDIGCGPGTAARRAARCGARVSGIDPSSVMLRLARAATRGRAGIVWAQGCAEALPVPDGAATVVWALSTVHHWHDVTRGLAEAVRVLAHGGRLLAVERVSPPGATGVAGHGWTTAQAEAFADHCRAAGLIEVTVREQDSRWTVLARRP</sequence>
<name>A0A1W9YV57_MYCBA</name>
<keyword evidence="3" id="KW-1185">Reference proteome</keyword>
<dbReference type="PANTHER" id="PTHR43591:SF24">
    <property type="entry name" value="2-METHOXY-6-POLYPRENYL-1,4-BENZOQUINOL METHYLASE, MITOCHONDRIAL"/>
    <property type="match status" value="1"/>
</dbReference>
<organism evidence="2 3">
    <name type="scientific">Mycolicibacterium bacteremicum</name>
    <name type="common">Mycobacterium bacteremicum</name>
    <dbReference type="NCBI Taxonomy" id="564198"/>
    <lineage>
        <taxon>Bacteria</taxon>
        <taxon>Bacillati</taxon>
        <taxon>Actinomycetota</taxon>
        <taxon>Actinomycetes</taxon>
        <taxon>Mycobacteriales</taxon>
        <taxon>Mycobacteriaceae</taxon>
        <taxon>Mycolicibacterium</taxon>
    </lineage>
</organism>
<proteinExistence type="predicted"/>
<keyword evidence="2" id="KW-0489">Methyltransferase</keyword>
<dbReference type="PANTHER" id="PTHR43591">
    <property type="entry name" value="METHYLTRANSFERASE"/>
    <property type="match status" value="1"/>
</dbReference>
<accession>A0A1W9YV57</accession>
<comment type="caution">
    <text evidence="2">The sequence shown here is derived from an EMBL/GenBank/DDBJ whole genome shotgun (WGS) entry which is preliminary data.</text>
</comment>
<evidence type="ECO:0000259" key="1">
    <source>
        <dbReference type="Pfam" id="PF08241"/>
    </source>
</evidence>
<dbReference type="OrthoDB" id="4571118at2"/>